<feature type="transmembrane region" description="Helical" evidence="1">
    <location>
        <begin position="20"/>
        <end position="53"/>
    </location>
</feature>
<comment type="caution">
    <text evidence="2">The sequence shown here is derived from an EMBL/GenBank/DDBJ whole genome shotgun (WGS) entry which is preliminary data.</text>
</comment>
<dbReference type="SUPFAM" id="SSF48371">
    <property type="entry name" value="ARM repeat"/>
    <property type="match status" value="1"/>
</dbReference>
<keyword evidence="1" id="KW-1133">Transmembrane helix</keyword>
<dbReference type="Gene3D" id="1.25.10.10">
    <property type="entry name" value="Leucine-rich Repeat Variant"/>
    <property type="match status" value="1"/>
</dbReference>
<evidence type="ECO:0000313" key="3">
    <source>
        <dbReference type="Proteomes" id="UP000007350"/>
    </source>
</evidence>
<dbReference type="InterPro" id="IPR011989">
    <property type="entry name" value="ARM-like"/>
</dbReference>
<keyword evidence="1" id="KW-0812">Transmembrane</keyword>
<reference evidence="2 3" key="1">
    <citation type="journal article" date="2012" name="BMC Genomics">
        <title>Comparative genomic analysis of human infective Trypanosoma cruzi lineages with the bat-restricted subspecies T. cruzi marinkellei.</title>
        <authorList>
            <person name="Franzen O."/>
            <person name="Talavera-Lopez C."/>
            <person name="Ochaya S."/>
            <person name="Butler C.E."/>
            <person name="Messenger L.A."/>
            <person name="Lewis M.D."/>
            <person name="Llewellyn M.S."/>
            <person name="Marinkelle C.J."/>
            <person name="Tyler K.M."/>
            <person name="Miles M.A."/>
            <person name="Andersson B."/>
        </authorList>
    </citation>
    <scope>NUCLEOTIDE SEQUENCE [LARGE SCALE GENOMIC DNA]</scope>
    <source>
        <strain evidence="2 3">B7</strain>
    </source>
</reference>
<sequence length="1067" mass="119783">MPIIFVCFFLFGSRHSRRKVSFLLLIIRIILNFFSFYFIVCFGFFFVFFLLLISVPLPPILHNLTPMFKIENFIRNLSAMYMAQDNETRRVATMEVLKAEDQMNSDEMLQIGMGLLRVSDHGAAVQAYGAVLLRHAVASGRLAAEKVPYGDIMMWYLNEPSLGRLLCGDLVDLITECMIYEWPERYTHLMEELCPTQAQLSKQPRKLRLLCALVVRFMDPHFGNVPVSRMKKLKSALSSSSRVILVEVIQALFDLYTAAGGEGSRQVAENALEPIVDCLTITVHVASSLSISQWWEVGLGNALSVLVRWLPVAQEALAATAALLRCDGVSTATATTMNQQLLALVAAVLGCVEAYVMEGNYGILEEIVDLLLDLPDSIVRAVVAPVSQSCLVMLRVPSIYLATSVCHLLKRLGDAAFAHVSPLELMVRFASLIPKNKFHPKFGTNDEGKRLSEQQYGSIEPFERGFAEFRGLAGHLLTSVARIYPVVSNQFISQLLTTLCDGRGTLADPRTPSGFVTQQSLTFCEWEATQFLLGHLSESFKYSSDYVSQAIAALMAKQTDDMVLCPVYLNMLSSFWSCKDDAALGVWDGTLNIIFSCLSHRHKDQHDVDEMSARKRAVTLLVTACSQHAARFVDLCEPFMKRLEQLLMMPSTTPYERTLLYETMAALTSALPADEGLNRLQSFFTPIVKMLIQRVQALDQMKFNSIIVAQNNDLQNERDVLRDSVVIVAGVMRRCKTSPYLVESSTELTPSIVRLMEFIHGLRADQLPPEYASILDMDGSVREQYLPGRSRKSVPRKGNKEKARMALMDLRMSLYQIIGALSTFLPSEALRGMLQMLTSSAELLPTHTMRSLIVHCMFPIGTSHTDLIANILPICGVFFTRVARRISARPEDEVIDTKQLFYFSKDIFTFMRQHILDKNLLSGNVPLTHLVIEVALSILESGSNVYDAPRFINATVDASRSGCSGNSAMEAQVEELAVLAFGRMLEFSVRADDAVLSFKDRERLVFFLSDAYVDRYPTYTAALYSRFSQDQINELHTQLVMSNRFDTKRRRFKEFVLQEAAKNTRTS</sequence>
<dbReference type="OrthoDB" id="244954at2759"/>
<protein>
    <submittedName>
        <fullName evidence="2">Uncharacterized protein</fullName>
    </submittedName>
</protein>
<evidence type="ECO:0000313" key="2">
    <source>
        <dbReference type="EMBL" id="EKF31531.1"/>
    </source>
</evidence>
<dbReference type="InterPro" id="IPR016024">
    <property type="entry name" value="ARM-type_fold"/>
</dbReference>
<evidence type="ECO:0000256" key="1">
    <source>
        <dbReference type="SAM" id="Phobius"/>
    </source>
</evidence>
<dbReference type="Proteomes" id="UP000007350">
    <property type="component" value="Unassembled WGS sequence"/>
</dbReference>
<accession>K2N9K8</accession>
<dbReference type="AlphaFoldDB" id="K2N9K8"/>
<name>K2N9K8_TRYCR</name>
<keyword evidence="1" id="KW-0472">Membrane</keyword>
<proteinExistence type="predicted"/>
<keyword evidence="3" id="KW-1185">Reference proteome</keyword>
<gene>
    <name evidence="2" type="ORF">MOQ_004631</name>
</gene>
<dbReference type="EMBL" id="AHKC01010734">
    <property type="protein sequence ID" value="EKF31531.1"/>
    <property type="molecule type" value="Genomic_DNA"/>
</dbReference>
<organism evidence="2 3">
    <name type="scientific">Trypanosoma cruzi marinkellei</name>
    <dbReference type="NCBI Taxonomy" id="85056"/>
    <lineage>
        <taxon>Eukaryota</taxon>
        <taxon>Discoba</taxon>
        <taxon>Euglenozoa</taxon>
        <taxon>Kinetoplastea</taxon>
        <taxon>Metakinetoplastina</taxon>
        <taxon>Trypanosomatida</taxon>
        <taxon>Trypanosomatidae</taxon>
        <taxon>Trypanosoma</taxon>
        <taxon>Schizotrypanum</taxon>
    </lineage>
</organism>